<feature type="compositionally biased region" description="Basic residues" evidence="1">
    <location>
        <begin position="176"/>
        <end position="185"/>
    </location>
</feature>
<evidence type="ECO:0000313" key="3">
    <source>
        <dbReference type="EMBL" id="KAF1376138.1"/>
    </source>
</evidence>
<dbReference type="Proteomes" id="UP000465112">
    <property type="component" value="Chromosome 19"/>
</dbReference>
<reference evidence="3 4" key="1">
    <citation type="submission" date="2019-06" db="EMBL/GenBank/DDBJ databases">
        <title>A chromosome-scale genome assembly of the European perch, Perca fluviatilis.</title>
        <authorList>
            <person name="Roques C."/>
            <person name="Zahm M."/>
            <person name="Cabau C."/>
            <person name="Klopp C."/>
            <person name="Bouchez O."/>
            <person name="Donnadieu C."/>
            <person name="Kuhl H."/>
            <person name="Gislard M."/>
            <person name="Guendouz S."/>
            <person name="Journot L."/>
            <person name="Haffray P."/>
            <person name="Bestin A."/>
            <person name="Morvezen R."/>
            <person name="Feron R."/>
            <person name="Wen M."/>
            <person name="Jouanno E."/>
            <person name="Herpin A."/>
            <person name="Schartl M."/>
            <person name="Postlethwait J."/>
            <person name="Schaerlinger B."/>
            <person name="Chardard D."/>
            <person name="Lecocq T."/>
            <person name="Poncet C."/>
            <person name="Jaffrelo L."/>
            <person name="Lampietro C."/>
            <person name="Guiguen Y."/>
        </authorList>
    </citation>
    <scope>NUCLEOTIDE SEQUENCE [LARGE SCALE GENOMIC DNA]</scope>
    <source>
        <tissue evidence="3">Blood</tissue>
    </source>
</reference>
<dbReference type="EMBL" id="VHII01000019">
    <property type="protein sequence ID" value="KAF1376138.1"/>
    <property type="molecule type" value="Genomic_DNA"/>
</dbReference>
<gene>
    <name evidence="3" type="ORF">PFLUV_G00227590</name>
</gene>
<proteinExistence type="predicted"/>
<feature type="domain" description="Schlafen AlbA-2" evidence="2">
    <location>
        <begin position="7"/>
        <end position="118"/>
    </location>
</feature>
<dbReference type="Pfam" id="PF04326">
    <property type="entry name" value="SLFN_AlbA_2"/>
    <property type="match status" value="1"/>
</dbReference>
<evidence type="ECO:0000256" key="1">
    <source>
        <dbReference type="SAM" id="MobiDB-lite"/>
    </source>
</evidence>
<organism evidence="3 4">
    <name type="scientific">Perca fluviatilis</name>
    <name type="common">European perch</name>
    <dbReference type="NCBI Taxonomy" id="8168"/>
    <lineage>
        <taxon>Eukaryota</taxon>
        <taxon>Metazoa</taxon>
        <taxon>Chordata</taxon>
        <taxon>Craniata</taxon>
        <taxon>Vertebrata</taxon>
        <taxon>Euteleostomi</taxon>
        <taxon>Actinopterygii</taxon>
        <taxon>Neopterygii</taxon>
        <taxon>Teleostei</taxon>
        <taxon>Neoteleostei</taxon>
        <taxon>Acanthomorphata</taxon>
        <taxon>Eupercaria</taxon>
        <taxon>Perciformes</taxon>
        <taxon>Percoidei</taxon>
        <taxon>Percidae</taxon>
        <taxon>Percinae</taxon>
        <taxon>Perca</taxon>
    </lineage>
</organism>
<dbReference type="PANTHER" id="PTHR12155">
    <property type="entry name" value="SCHLAFEN"/>
    <property type="match status" value="1"/>
</dbReference>
<evidence type="ECO:0000313" key="4">
    <source>
        <dbReference type="Proteomes" id="UP000465112"/>
    </source>
</evidence>
<accession>A0A6A5EB68</accession>
<protein>
    <recommendedName>
        <fullName evidence="2">Schlafen AlbA-2 domain-containing protein</fullName>
    </recommendedName>
</protein>
<dbReference type="PANTHER" id="PTHR12155:SF48">
    <property type="entry name" value="RRM DOMAIN-CONTAINING PROTEIN"/>
    <property type="match status" value="1"/>
</dbReference>
<name>A0A6A5EB68_PERFL</name>
<feature type="compositionally biased region" description="Polar residues" evidence="1">
    <location>
        <begin position="190"/>
        <end position="201"/>
    </location>
</feature>
<dbReference type="InterPro" id="IPR038461">
    <property type="entry name" value="Schlafen_AlbA_2_dom_sf"/>
</dbReference>
<evidence type="ECO:0000259" key="2">
    <source>
        <dbReference type="Pfam" id="PF04326"/>
    </source>
</evidence>
<comment type="caution">
    <text evidence="3">The sequence shown here is derived from an EMBL/GenBank/DDBJ whole genome shotgun (WGS) entry which is preliminary data.</text>
</comment>
<keyword evidence="4" id="KW-1185">Reference proteome</keyword>
<sequence length="201" mass="23000">MQNNFSKDVLRYGCAFLNSGGGSLLVGVWDNGVVCSVLFDHKKEDQSCLQVDDAVKQFNPPLFPHSYSLRFLPVITSGRREHYIKVLCLTFRAPPAFAEPTLYRVGEGKAYMRRDGSVQGPLGVSVILEWSRQMWAGKVKQLEQNLYEETSEKWFLARQLDTLRLAIGPLQHHYHRRSSLRRNRTRNLTSQHSSASCENSR</sequence>
<dbReference type="InterPro" id="IPR007421">
    <property type="entry name" value="Schlafen_AlbA_2_dom"/>
</dbReference>
<dbReference type="AlphaFoldDB" id="A0A6A5EB68"/>
<dbReference type="Gene3D" id="3.30.950.30">
    <property type="entry name" value="Schlafen, AAA domain"/>
    <property type="match status" value="1"/>
</dbReference>
<feature type="region of interest" description="Disordered" evidence="1">
    <location>
        <begin position="176"/>
        <end position="201"/>
    </location>
</feature>
<dbReference type="InterPro" id="IPR029684">
    <property type="entry name" value="Schlafen"/>
</dbReference>